<feature type="domain" description="D-isomer specific 2-hydroxyacid dehydrogenase catalytic" evidence="6">
    <location>
        <begin position="14"/>
        <end position="313"/>
    </location>
</feature>
<dbReference type="InterPro" id="IPR029752">
    <property type="entry name" value="D-isomer_DH_CS1"/>
</dbReference>
<dbReference type="GO" id="GO:0016618">
    <property type="term" value="F:hydroxypyruvate reductase [NAD(P)H] activity"/>
    <property type="evidence" value="ECO:0007669"/>
    <property type="project" value="TreeGrafter"/>
</dbReference>
<dbReference type="GO" id="GO:0005829">
    <property type="term" value="C:cytosol"/>
    <property type="evidence" value="ECO:0007669"/>
    <property type="project" value="TreeGrafter"/>
</dbReference>
<dbReference type="InterPro" id="IPR050223">
    <property type="entry name" value="D-isomer_2-hydroxyacid_DH"/>
</dbReference>
<dbReference type="PROSITE" id="PS00065">
    <property type="entry name" value="D_2_HYDROXYACID_DH_1"/>
    <property type="match status" value="1"/>
</dbReference>
<reference evidence="8 9" key="1">
    <citation type="submission" date="2018-11" db="EMBL/GenBank/DDBJ databases">
        <title>Cryobacterium sp. nov., isolated from rhizosphere soil of lettuce.</title>
        <authorList>
            <person name="Wang Y."/>
        </authorList>
    </citation>
    <scope>NUCLEOTIDE SEQUENCE [LARGE SCALE GENOMIC DNA]</scope>
    <source>
        <strain evidence="8 9">NEAU-85</strain>
    </source>
</reference>
<dbReference type="Proteomes" id="UP000279859">
    <property type="component" value="Unassembled WGS sequence"/>
</dbReference>
<dbReference type="Pfam" id="PF00389">
    <property type="entry name" value="2-Hacid_dh"/>
    <property type="match status" value="1"/>
</dbReference>
<keyword evidence="9" id="KW-1185">Reference proteome</keyword>
<feature type="domain" description="D-isomer specific 2-hydroxyacid dehydrogenase NAD-binding" evidence="7">
    <location>
        <begin position="110"/>
        <end position="282"/>
    </location>
</feature>
<evidence type="ECO:0000256" key="4">
    <source>
        <dbReference type="ARBA" id="ARBA00023027"/>
    </source>
</evidence>
<accession>A0A3M8LPG9</accession>
<dbReference type="Gene3D" id="3.40.50.720">
    <property type="entry name" value="NAD(P)-binding Rossmann-like Domain"/>
    <property type="match status" value="2"/>
</dbReference>
<keyword evidence="2" id="KW-0521">NADP</keyword>
<dbReference type="SUPFAM" id="SSF51735">
    <property type="entry name" value="NAD(P)-binding Rossmann-fold domains"/>
    <property type="match status" value="1"/>
</dbReference>
<sequence length="318" mass="33510">MSEPTTRILQAQPMMSMLQDDLARDYFVVPFTATDSAADLAERGRGVAIAVTTGEAGLGAEQLRALPDLRAIVNFGAGYDSSDIATARRQGVVVSNTPDVLTDCVADLAVGLVIDTLRRVSLADRFLRAGHWANGPFPLAARVTGKRIGIVGLGRIGLAIAHRLRGFDVAISYHNRRPKNDVAYDYLASVEELAAWCDVLIVTAPGGPDSRGLISADVLRALGPAGYLVNIARGSVVDEPALVQALMDGTIAGAGLDVFADEPNVPEALTGLDNVVLTPHIGSGTVESRRAMADLVLANIQRFRQTGALVTPVPEQPA</sequence>
<evidence type="ECO:0000256" key="5">
    <source>
        <dbReference type="RuleBase" id="RU003719"/>
    </source>
</evidence>
<dbReference type="EMBL" id="RDSR01000003">
    <property type="protein sequence ID" value="RNE66709.1"/>
    <property type="molecule type" value="Genomic_DNA"/>
</dbReference>
<dbReference type="CDD" id="cd12156">
    <property type="entry name" value="HPPR"/>
    <property type="match status" value="1"/>
</dbReference>
<dbReference type="SUPFAM" id="SSF52283">
    <property type="entry name" value="Formate/glycerate dehydrogenase catalytic domain-like"/>
    <property type="match status" value="1"/>
</dbReference>
<protein>
    <submittedName>
        <fullName evidence="8">2-hydroxyacid dehydrogenase</fullName>
    </submittedName>
</protein>
<evidence type="ECO:0000256" key="2">
    <source>
        <dbReference type="ARBA" id="ARBA00022857"/>
    </source>
</evidence>
<dbReference type="InterPro" id="IPR036291">
    <property type="entry name" value="NAD(P)-bd_dom_sf"/>
</dbReference>
<evidence type="ECO:0000313" key="8">
    <source>
        <dbReference type="EMBL" id="RNE66709.1"/>
    </source>
</evidence>
<keyword evidence="3 5" id="KW-0560">Oxidoreductase</keyword>
<evidence type="ECO:0000259" key="7">
    <source>
        <dbReference type="Pfam" id="PF02826"/>
    </source>
</evidence>
<evidence type="ECO:0000313" key="9">
    <source>
        <dbReference type="Proteomes" id="UP000279859"/>
    </source>
</evidence>
<evidence type="ECO:0000256" key="3">
    <source>
        <dbReference type="ARBA" id="ARBA00023002"/>
    </source>
</evidence>
<dbReference type="InterPro" id="IPR006140">
    <property type="entry name" value="D-isomer_DH_NAD-bd"/>
</dbReference>
<dbReference type="PANTHER" id="PTHR10996">
    <property type="entry name" value="2-HYDROXYACID DEHYDROGENASE-RELATED"/>
    <property type="match status" value="1"/>
</dbReference>
<dbReference type="Pfam" id="PF02826">
    <property type="entry name" value="2-Hacid_dh_C"/>
    <property type="match status" value="1"/>
</dbReference>
<evidence type="ECO:0000256" key="1">
    <source>
        <dbReference type="ARBA" id="ARBA00005854"/>
    </source>
</evidence>
<gene>
    <name evidence="8" type="ORF">EEJ31_02670</name>
</gene>
<name>A0A3M8LPG9_9MICO</name>
<comment type="similarity">
    <text evidence="1 5">Belongs to the D-isomer specific 2-hydroxyacid dehydrogenase family.</text>
</comment>
<dbReference type="FunFam" id="3.40.50.720:FF:000213">
    <property type="entry name" value="Putative 2-hydroxyacid dehydrogenase"/>
    <property type="match status" value="1"/>
</dbReference>
<comment type="caution">
    <text evidence="8">The sequence shown here is derived from an EMBL/GenBank/DDBJ whole genome shotgun (WGS) entry which is preliminary data.</text>
</comment>
<evidence type="ECO:0000259" key="6">
    <source>
        <dbReference type="Pfam" id="PF00389"/>
    </source>
</evidence>
<proteinExistence type="inferred from homology"/>
<dbReference type="OrthoDB" id="117809at2"/>
<dbReference type="InterPro" id="IPR006139">
    <property type="entry name" value="D-isomer_2_OHA_DH_cat_dom"/>
</dbReference>
<organism evidence="8 9">
    <name type="scientific">Cryobacterium tepidiphilum</name>
    <dbReference type="NCBI Taxonomy" id="2486026"/>
    <lineage>
        <taxon>Bacteria</taxon>
        <taxon>Bacillati</taxon>
        <taxon>Actinomycetota</taxon>
        <taxon>Actinomycetes</taxon>
        <taxon>Micrococcales</taxon>
        <taxon>Microbacteriaceae</taxon>
        <taxon>Cryobacterium</taxon>
    </lineage>
</organism>
<keyword evidence="4" id="KW-0520">NAD</keyword>
<dbReference type="GO" id="GO:0051287">
    <property type="term" value="F:NAD binding"/>
    <property type="evidence" value="ECO:0007669"/>
    <property type="project" value="InterPro"/>
</dbReference>
<dbReference type="RefSeq" id="WP_123044749.1">
    <property type="nucleotide sequence ID" value="NZ_RDSR01000003.1"/>
</dbReference>
<dbReference type="GO" id="GO:0030267">
    <property type="term" value="F:glyoxylate reductase (NADPH) activity"/>
    <property type="evidence" value="ECO:0007669"/>
    <property type="project" value="TreeGrafter"/>
</dbReference>
<dbReference type="PANTHER" id="PTHR10996:SF178">
    <property type="entry name" value="2-HYDROXYACID DEHYDROGENASE YGL185C-RELATED"/>
    <property type="match status" value="1"/>
</dbReference>
<dbReference type="AlphaFoldDB" id="A0A3M8LPG9"/>